<feature type="compositionally biased region" description="Basic and acidic residues" evidence="2">
    <location>
        <begin position="13"/>
        <end position="58"/>
    </location>
</feature>
<gene>
    <name evidence="3" type="ORF">PAC_17038</name>
</gene>
<feature type="region of interest" description="Disordered" evidence="2">
    <location>
        <begin position="1"/>
        <end position="130"/>
    </location>
</feature>
<sequence length="198" mass="22282">MMASCGTGACEDLTARPLKEHARPYIQDKSHTEEDPQESEHTEDGEARKDPADGEVTKKNKKKRRRNRKKKVKSLATEDNESTNPPTAIALLDAEKNTPKSINTFHSTTIPPDPLYNPNYSLPNKHGGQEWIRRTPEEGSRSCDGGEAKANKKELRELMGKMAEGKNTIEKLSQEITSLRDARKEDSKEIAMLTEHMK</sequence>
<protein>
    <submittedName>
        <fullName evidence="3">Uncharacterized protein</fullName>
    </submittedName>
</protein>
<evidence type="ECO:0000313" key="3">
    <source>
        <dbReference type="EMBL" id="CZR67139.1"/>
    </source>
</evidence>
<keyword evidence="1" id="KW-0175">Coiled coil</keyword>
<feature type="compositionally biased region" description="Polar residues" evidence="2">
    <location>
        <begin position="99"/>
        <end position="110"/>
    </location>
</feature>
<evidence type="ECO:0000256" key="1">
    <source>
        <dbReference type="SAM" id="Coils"/>
    </source>
</evidence>
<accession>A0A1L7XQ34</accession>
<dbReference type="EMBL" id="FJOG01000042">
    <property type="protein sequence ID" value="CZR67139.1"/>
    <property type="molecule type" value="Genomic_DNA"/>
</dbReference>
<feature type="coiled-coil region" evidence="1">
    <location>
        <begin position="155"/>
        <end position="189"/>
    </location>
</feature>
<dbReference type="Proteomes" id="UP000184330">
    <property type="component" value="Unassembled WGS sequence"/>
</dbReference>
<name>A0A1L7XQ34_9HELO</name>
<proteinExistence type="predicted"/>
<evidence type="ECO:0000313" key="4">
    <source>
        <dbReference type="Proteomes" id="UP000184330"/>
    </source>
</evidence>
<reference evidence="3 4" key="1">
    <citation type="submission" date="2016-03" db="EMBL/GenBank/DDBJ databases">
        <authorList>
            <person name="Ploux O."/>
        </authorList>
    </citation>
    <scope>NUCLEOTIDE SEQUENCE [LARGE SCALE GENOMIC DNA]</scope>
    <source>
        <strain evidence="3 4">UAMH 11012</strain>
    </source>
</reference>
<feature type="compositionally biased region" description="Basic residues" evidence="2">
    <location>
        <begin position="59"/>
        <end position="73"/>
    </location>
</feature>
<keyword evidence="4" id="KW-1185">Reference proteome</keyword>
<organism evidence="3 4">
    <name type="scientific">Phialocephala subalpina</name>
    <dbReference type="NCBI Taxonomy" id="576137"/>
    <lineage>
        <taxon>Eukaryota</taxon>
        <taxon>Fungi</taxon>
        <taxon>Dikarya</taxon>
        <taxon>Ascomycota</taxon>
        <taxon>Pezizomycotina</taxon>
        <taxon>Leotiomycetes</taxon>
        <taxon>Helotiales</taxon>
        <taxon>Mollisiaceae</taxon>
        <taxon>Phialocephala</taxon>
        <taxon>Phialocephala fortinii species complex</taxon>
    </lineage>
</organism>
<evidence type="ECO:0000256" key="2">
    <source>
        <dbReference type="SAM" id="MobiDB-lite"/>
    </source>
</evidence>
<dbReference type="AlphaFoldDB" id="A0A1L7XQ34"/>